<protein>
    <submittedName>
        <fullName evidence="1">Uncharacterized protein</fullName>
    </submittedName>
</protein>
<gene>
    <name evidence="1" type="ORF">PXEA_LOCUS29831</name>
</gene>
<evidence type="ECO:0000313" key="2">
    <source>
        <dbReference type="Proteomes" id="UP000784294"/>
    </source>
</evidence>
<sequence length="193" mass="20318">MFRAAVTGTSGTEGFSCNDDSVNHSKRVNGNTFFYSDETQHVELRGAATILDVTYTAKPVSGIEDTTYSQAISDLQLELRQCRRQAEGLVGRICRAEKQRAVLDTFANNLTRRGQTSGLEEGLSALLGFVGGPNAAGPTGVGCGQQLALPAGPHGQMMMMIPPPAPGVKTGCPGQSTNTVSEARVSSDVIKTI</sequence>
<reference evidence="1" key="1">
    <citation type="submission" date="2018-11" db="EMBL/GenBank/DDBJ databases">
        <authorList>
            <consortium name="Pathogen Informatics"/>
        </authorList>
    </citation>
    <scope>NUCLEOTIDE SEQUENCE</scope>
</reference>
<dbReference type="Proteomes" id="UP000784294">
    <property type="component" value="Unassembled WGS sequence"/>
</dbReference>
<organism evidence="1 2">
    <name type="scientific">Protopolystoma xenopodis</name>
    <dbReference type="NCBI Taxonomy" id="117903"/>
    <lineage>
        <taxon>Eukaryota</taxon>
        <taxon>Metazoa</taxon>
        <taxon>Spiralia</taxon>
        <taxon>Lophotrochozoa</taxon>
        <taxon>Platyhelminthes</taxon>
        <taxon>Monogenea</taxon>
        <taxon>Polyopisthocotylea</taxon>
        <taxon>Polystomatidea</taxon>
        <taxon>Polystomatidae</taxon>
        <taxon>Protopolystoma</taxon>
    </lineage>
</organism>
<dbReference type="OrthoDB" id="10068793at2759"/>
<comment type="caution">
    <text evidence="1">The sequence shown here is derived from an EMBL/GenBank/DDBJ whole genome shotgun (WGS) entry which is preliminary data.</text>
</comment>
<evidence type="ECO:0000313" key="1">
    <source>
        <dbReference type="EMBL" id="VEL36391.1"/>
    </source>
</evidence>
<dbReference type="EMBL" id="CAAALY010252131">
    <property type="protein sequence ID" value="VEL36391.1"/>
    <property type="molecule type" value="Genomic_DNA"/>
</dbReference>
<keyword evidence="2" id="KW-1185">Reference proteome</keyword>
<name>A0A448XGP6_9PLAT</name>
<proteinExistence type="predicted"/>
<accession>A0A448XGP6</accession>
<dbReference type="AlphaFoldDB" id="A0A448XGP6"/>
<feature type="non-terminal residue" evidence="1">
    <location>
        <position position="193"/>
    </location>
</feature>